<evidence type="ECO:0000256" key="1">
    <source>
        <dbReference type="SAM" id="SignalP"/>
    </source>
</evidence>
<organism evidence="2 3">
    <name type="scientific">Flavobacterium cheongpyeongense</name>
    <dbReference type="NCBI Taxonomy" id="2212651"/>
    <lineage>
        <taxon>Bacteria</taxon>
        <taxon>Pseudomonadati</taxon>
        <taxon>Bacteroidota</taxon>
        <taxon>Flavobacteriia</taxon>
        <taxon>Flavobacteriales</taxon>
        <taxon>Flavobacteriaceae</taxon>
        <taxon>Flavobacterium</taxon>
    </lineage>
</organism>
<feature type="chain" id="PRO_5015987469" evidence="1">
    <location>
        <begin position="20"/>
        <end position="225"/>
    </location>
</feature>
<dbReference type="EMBL" id="QJHK01000001">
    <property type="protein sequence ID" value="PXY42806.1"/>
    <property type="molecule type" value="Genomic_DNA"/>
</dbReference>
<comment type="caution">
    <text evidence="2">The sequence shown here is derived from an EMBL/GenBank/DDBJ whole genome shotgun (WGS) entry which is preliminary data.</text>
</comment>
<reference evidence="2 3" key="1">
    <citation type="submission" date="2018-05" db="EMBL/GenBank/DDBJ databases">
        <title>Flavobacterium sp. strain IMCC34759, incomplete genome.</title>
        <authorList>
            <person name="Joung Y."/>
            <person name="Cho J."/>
        </authorList>
    </citation>
    <scope>NUCLEOTIDE SEQUENCE [LARGE SCALE GENOMIC DNA]</scope>
    <source>
        <strain evidence="2 3">IMCC34759</strain>
    </source>
</reference>
<accession>A0A2V4BUU0</accession>
<protein>
    <submittedName>
        <fullName evidence="2">Uncharacterized protein</fullName>
    </submittedName>
</protein>
<dbReference type="Proteomes" id="UP000247903">
    <property type="component" value="Unassembled WGS sequence"/>
</dbReference>
<keyword evidence="1" id="KW-0732">Signal</keyword>
<proteinExistence type="predicted"/>
<evidence type="ECO:0000313" key="2">
    <source>
        <dbReference type="EMBL" id="PXY42806.1"/>
    </source>
</evidence>
<dbReference type="OrthoDB" id="675324at2"/>
<dbReference type="RefSeq" id="WP_110304981.1">
    <property type="nucleotide sequence ID" value="NZ_QJHK01000001.1"/>
</dbReference>
<dbReference type="AlphaFoldDB" id="A0A2V4BUU0"/>
<sequence>MNKNIVLFIALFFSSASFAQHQIDSLGKISPTKPNPPIAVEFFAGNNGLAFQMMVSKHFSPKSRFGFFNVTHFVGDYETTNQKNSYLSQSFLTADIWKGLSLNAGVIMNSMTGFRPSAGMQYVFAKRKFLAVLLPRFDLTQTYNFETLGLVEYKPKFETNWGLYTRFQGLYNHNTKFDYHDRSYVWLRVGASYRNYQFGVGSNFDFYGPLKTNENNFGVFVRSDL</sequence>
<gene>
    <name evidence="2" type="ORF">DMB65_01970</name>
</gene>
<feature type="signal peptide" evidence="1">
    <location>
        <begin position="1"/>
        <end position="19"/>
    </location>
</feature>
<evidence type="ECO:0000313" key="3">
    <source>
        <dbReference type="Proteomes" id="UP000247903"/>
    </source>
</evidence>
<name>A0A2V4BUU0_9FLAO</name>
<keyword evidence="3" id="KW-1185">Reference proteome</keyword>